<protein>
    <submittedName>
        <fullName evidence="3">GATA zinc finger domain-containing protein 14-like</fullName>
    </submittedName>
</protein>
<keyword evidence="2" id="KW-1185">Reference proteome</keyword>
<evidence type="ECO:0000313" key="3">
    <source>
        <dbReference type="RefSeq" id="XP_026677126.1"/>
    </source>
</evidence>
<accession>A0A3Q0ILG0</accession>
<dbReference type="KEGG" id="dci:113465321"/>
<feature type="compositionally biased region" description="Low complexity" evidence="1">
    <location>
        <begin position="12"/>
        <end position="54"/>
    </location>
</feature>
<name>A0A3Q0ILG0_DIACI</name>
<feature type="region of interest" description="Disordered" evidence="1">
    <location>
        <begin position="140"/>
        <end position="172"/>
    </location>
</feature>
<gene>
    <name evidence="3" type="primary">LOC113465321</name>
</gene>
<dbReference type="AlphaFoldDB" id="A0A3Q0ILG0"/>
<dbReference type="Proteomes" id="UP000079169">
    <property type="component" value="Unplaced"/>
</dbReference>
<dbReference type="RefSeq" id="XP_026677126.1">
    <property type="nucleotide sequence ID" value="XM_026821325.1"/>
</dbReference>
<organism evidence="2 3">
    <name type="scientific">Diaphorina citri</name>
    <name type="common">Asian citrus psyllid</name>
    <dbReference type="NCBI Taxonomy" id="121845"/>
    <lineage>
        <taxon>Eukaryota</taxon>
        <taxon>Metazoa</taxon>
        <taxon>Ecdysozoa</taxon>
        <taxon>Arthropoda</taxon>
        <taxon>Hexapoda</taxon>
        <taxon>Insecta</taxon>
        <taxon>Pterygota</taxon>
        <taxon>Neoptera</taxon>
        <taxon>Paraneoptera</taxon>
        <taxon>Hemiptera</taxon>
        <taxon>Sternorrhyncha</taxon>
        <taxon>Psylloidea</taxon>
        <taxon>Psyllidae</taxon>
        <taxon>Diaphorininae</taxon>
        <taxon>Diaphorina</taxon>
    </lineage>
</organism>
<feature type="compositionally biased region" description="Low complexity" evidence="1">
    <location>
        <begin position="140"/>
        <end position="164"/>
    </location>
</feature>
<proteinExistence type="predicted"/>
<dbReference type="PaxDb" id="121845-A0A3Q0ILG0"/>
<evidence type="ECO:0000256" key="1">
    <source>
        <dbReference type="SAM" id="MobiDB-lite"/>
    </source>
</evidence>
<dbReference type="GeneID" id="113465321"/>
<evidence type="ECO:0000313" key="2">
    <source>
        <dbReference type="Proteomes" id="UP000079169"/>
    </source>
</evidence>
<feature type="region of interest" description="Disordered" evidence="1">
    <location>
        <begin position="1"/>
        <end position="54"/>
    </location>
</feature>
<sequence>MNITNKKENSPNNAKTNNNTNNNNRRNRTNNNNNNNNNRRNSTTNNNNDNKLNINQNTAVNQNTNKNPSCSLGLYRQNCSSINSISSLNENIINVDFVQNSDNNGQNFLNNGKNNHNNCQNFHSKGQNCHTNGQNCSNNGQNFHNNGQNSHNNGQNCHNNGQNSLNRRRENKCYESRTHSSERGLCNNEVFERGRGNGRSRRNCRADRSYHRGSNERCENWDGGAQCSRRNEEEVFWSENCAVMLNYHRWLNSYPNEANETEAQPSDLKFDARRNTVTSNAGLRLIELRGHKALCLRYWSFLSPSQSRKCFILPIQYLTSALTLVAIDNVGSIVKVELR</sequence>
<reference evidence="3" key="1">
    <citation type="submission" date="2025-08" db="UniProtKB">
        <authorList>
            <consortium name="RefSeq"/>
        </authorList>
    </citation>
    <scope>IDENTIFICATION</scope>
</reference>